<comment type="caution">
    <text evidence="2">The sequence shown here is derived from an EMBL/GenBank/DDBJ whole genome shotgun (WGS) entry which is preliminary data.</text>
</comment>
<accession>A0ABW0ZGX6</accession>
<gene>
    <name evidence="2" type="ORF">ACFPQB_14610</name>
</gene>
<keyword evidence="1" id="KW-0472">Membrane</keyword>
<organism evidence="2 3">
    <name type="scientific">Nocardioides vastitatis</name>
    <dbReference type="NCBI Taxonomy" id="2568655"/>
    <lineage>
        <taxon>Bacteria</taxon>
        <taxon>Bacillati</taxon>
        <taxon>Actinomycetota</taxon>
        <taxon>Actinomycetes</taxon>
        <taxon>Propionibacteriales</taxon>
        <taxon>Nocardioidaceae</taxon>
        <taxon>Nocardioides</taxon>
    </lineage>
</organism>
<proteinExistence type="predicted"/>
<reference evidence="3" key="1">
    <citation type="journal article" date="2019" name="Int. J. Syst. Evol. Microbiol.">
        <title>The Global Catalogue of Microorganisms (GCM) 10K type strain sequencing project: providing services to taxonomists for standard genome sequencing and annotation.</title>
        <authorList>
            <consortium name="The Broad Institute Genomics Platform"/>
            <consortium name="The Broad Institute Genome Sequencing Center for Infectious Disease"/>
            <person name="Wu L."/>
            <person name="Ma J."/>
        </authorList>
    </citation>
    <scope>NUCLEOTIDE SEQUENCE [LARGE SCALE GENOMIC DNA]</scope>
    <source>
        <strain evidence="3">YIM 94188</strain>
    </source>
</reference>
<dbReference type="Pfam" id="PF11755">
    <property type="entry name" value="DUF3311"/>
    <property type="match status" value="1"/>
</dbReference>
<sequence>MSTDEGSNGSGPGSAARGRPRTTALLVAIGLFPVAATLAVPLYARVEPRIAGIPFFYWYQFACLALTGLCLTLALVVRRASAGPARRGIS</sequence>
<keyword evidence="1" id="KW-1133">Transmembrane helix</keyword>
<feature type="transmembrane region" description="Helical" evidence="1">
    <location>
        <begin position="56"/>
        <end position="77"/>
    </location>
</feature>
<protein>
    <submittedName>
        <fullName evidence="2">DUF3311 domain-containing protein</fullName>
    </submittedName>
</protein>
<dbReference type="RefSeq" id="WP_136431606.1">
    <property type="nucleotide sequence ID" value="NZ_JBHSNS010000007.1"/>
</dbReference>
<dbReference type="InterPro" id="IPR021741">
    <property type="entry name" value="DUF3311"/>
</dbReference>
<keyword evidence="3" id="KW-1185">Reference proteome</keyword>
<keyword evidence="1" id="KW-0812">Transmembrane</keyword>
<evidence type="ECO:0000256" key="1">
    <source>
        <dbReference type="SAM" id="Phobius"/>
    </source>
</evidence>
<evidence type="ECO:0000313" key="3">
    <source>
        <dbReference type="Proteomes" id="UP001596072"/>
    </source>
</evidence>
<name>A0ABW0ZGX6_9ACTN</name>
<dbReference type="Proteomes" id="UP001596072">
    <property type="component" value="Unassembled WGS sequence"/>
</dbReference>
<feature type="transmembrane region" description="Helical" evidence="1">
    <location>
        <begin position="24"/>
        <end position="44"/>
    </location>
</feature>
<dbReference type="EMBL" id="JBHSNS010000007">
    <property type="protein sequence ID" value="MFC5730151.1"/>
    <property type="molecule type" value="Genomic_DNA"/>
</dbReference>
<evidence type="ECO:0000313" key="2">
    <source>
        <dbReference type="EMBL" id="MFC5730151.1"/>
    </source>
</evidence>